<sequence>MGMGIKTLKKMQLQKMLLRRRAAESEQSEGDPREAETVNESTNETNDDDANVANEGDNTGELVVDELRPEEPVTENAADNVTQTNERTNRRRNHPRPQPSVQRIVPGKDDEAPRIEVPNPNRENGDNESEIPLGSDDKEEPVFHQHIPSTPFRKITLELNMEFETMDHFKAVVQKYNIQIGRQVFYLRNEKKRCMVIYYDPDCPWLCYCGRTNYPALFQIKTFVDKHTCPRSNKSKSVTCAWVAEELEHHEGLPCLPPPYKRPIGRPLKKRKKDSTEQSSGSQYNAKRRYG</sequence>
<comment type="caution">
    <text evidence="2">The sequence shown here is derived from an EMBL/GenBank/DDBJ whole genome shotgun (WGS) entry which is preliminary data.</text>
</comment>
<proteinExistence type="predicted"/>
<evidence type="ECO:0000256" key="1">
    <source>
        <dbReference type="SAM" id="MobiDB-lite"/>
    </source>
</evidence>
<feature type="region of interest" description="Disordered" evidence="1">
    <location>
        <begin position="256"/>
        <end position="291"/>
    </location>
</feature>
<organism evidence="2 3">
    <name type="scientific">Arachis hypogaea</name>
    <name type="common">Peanut</name>
    <dbReference type="NCBI Taxonomy" id="3818"/>
    <lineage>
        <taxon>Eukaryota</taxon>
        <taxon>Viridiplantae</taxon>
        <taxon>Streptophyta</taxon>
        <taxon>Embryophyta</taxon>
        <taxon>Tracheophyta</taxon>
        <taxon>Spermatophyta</taxon>
        <taxon>Magnoliopsida</taxon>
        <taxon>eudicotyledons</taxon>
        <taxon>Gunneridae</taxon>
        <taxon>Pentapetalae</taxon>
        <taxon>rosids</taxon>
        <taxon>fabids</taxon>
        <taxon>Fabales</taxon>
        <taxon>Fabaceae</taxon>
        <taxon>Papilionoideae</taxon>
        <taxon>50 kb inversion clade</taxon>
        <taxon>dalbergioids sensu lato</taxon>
        <taxon>Dalbergieae</taxon>
        <taxon>Pterocarpus clade</taxon>
        <taxon>Arachis</taxon>
    </lineage>
</organism>
<protein>
    <recommendedName>
        <fullName evidence="4">Transposase MuDR plant domain-containing protein</fullName>
    </recommendedName>
</protein>
<evidence type="ECO:0000313" key="3">
    <source>
        <dbReference type="Proteomes" id="UP000289738"/>
    </source>
</evidence>
<dbReference type="EMBL" id="SDMP01000002">
    <property type="protein sequence ID" value="RYR75070.1"/>
    <property type="molecule type" value="Genomic_DNA"/>
</dbReference>
<evidence type="ECO:0000313" key="2">
    <source>
        <dbReference type="EMBL" id="RYR75070.1"/>
    </source>
</evidence>
<name>A0A445EI05_ARAHY</name>
<dbReference type="Proteomes" id="UP000289738">
    <property type="component" value="Chromosome A02"/>
</dbReference>
<feature type="region of interest" description="Disordered" evidence="1">
    <location>
        <begin position="16"/>
        <end position="144"/>
    </location>
</feature>
<accession>A0A445EI05</accession>
<evidence type="ECO:0008006" key="4">
    <source>
        <dbReference type="Google" id="ProtNLM"/>
    </source>
</evidence>
<reference evidence="2 3" key="1">
    <citation type="submission" date="2019-01" db="EMBL/GenBank/DDBJ databases">
        <title>Sequencing of cultivated peanut Arachis hypogaea provides insights into genome evolution and oil improvement.</title>
        <authorList>
            <person name="Chen X."/>
        </authorList>
    </citation>
    <scope>NUCLEOTIDE SEQUENCE [LARGE SCALE GENOMIC DNA]</scope>
    <source>
        <strain evidence="3">cv. Fuhuasheng</strain>
        <tissue evidence="2">Leaves</tissue>
    </source>
</reference>
<dbReference type="AlphaFoldDB" id="A0A445EI05"/>
<keyword evidence="3" id="KW-1185">Reference proteome</keyword>
<feature type="compositionally biased region" description="Basic residues" evidence="1">
    <location>
        <begin position="263"/>
        <end position="273"/>
    </location>
</feature>
<gene>
    <name evidence="2" type="ORF">Ahy_A02g009768</name>
</gene>